<dbReference type="PANTHER" id="PTHR43884">
    <property type="entry name" value="ACYL-COA DEHYDROGENASE"/>
    <property type="match status" value="1"/>
</dbReference>
<dbReference type="InterPro" id="IPR037069">
    <property type="entry name" value="AcylCoA_DH/ox_N_sf"/>
</dbReference>
<name>A0A563VXL3_9CYAN</name>
<dbReference type="GO" id="GO:0050660">
    <property type="term" value="F:flavin adenine dinucleotide binding"/>
    <property type="evidence" value="ECO:0007669"/>
    <property type="project" value="InterPro"/>
</dbReference>
<dbReference type="Pfam" id="PF02771">
    <property type="entry name" value="Acyl-CoA_dh_N"/>
    <property type="match status" value="1"/>
</dbReference>
<keyword evidence="3" id="KW-1185">Reference proteome</keyword>
<accession>A0A563VXL3</accession>
<sequence length="411" mass="44950">MGIAHPTNGMFKACLHKSEVKNGEERDVSRGMITLFYFLPNFTQLFKIVNNHQLLIRLIVISLLSAQTSLSEIEILPSELDRDSNVLQQALQQLGKHSLLALKVPPSLGGAGFSESDYSLWQIAAARYSGALAFLQTQHQSAGSFFTASDNHTLQQEYLSSMATGEKLVGVGFSQLRRPGKPLVAAQPVEKGYLISGFVPWITGGNIFTDFIVGAVLPDGRELYGVVPLETVQQSNKGKITLSLPMDLIAMSATNTVSAELDNWYLESNYVVTIKPANSIHDSSQKNVLNHGWFPLGCAYAALDIIQQTSQRKQLEFIPKIQQVLKQEIDDLKQQMIAATISENTNYENKLKLRSQVINLASRCTQAAVITASGAANSLANSAGRVYREALVFSVSGQTTDVMEASLKLLT</sequence>
<proteinExistence type="predicted"/>
<dbReference type="InterPro" id="IPR046373">
    <property type="entry name" value="Acyl-CoA_Oxase/DH_mid-dom_sf"/>
</dbReference>
<dbReference type="AlphaFoldDB" id="A0A563VXL3"/>
<organism evidence="2 3">
    <name type="scientific">Hyella patelloides LEGE 07179</name>
    <dbReference type="NCBI Taxonomy" id="945734"/>
    <lineage>
        <taxon>Bacteria</taxon>
        <taxon>Bacillati</taxon>
        <taxon>Cyanobacteriota</taxon>
        <taxon>Cyanophyceae</taxon>
        <taxon>Pleurocapsales</taxon>
        <taxon>Hyellaceae</taxon>
        <taxon>Hyella</taxon>
    </lineage>
</organism>
<reference evidence="2 3" key="1">
    <citation type="submission" date="2019-01" db="EMBL/GenBank/DDBJ databases">
        <authorList>
            <person name="Brito A."/>
        </authorList>
    </citation>
    <scope>NUCLEOTIDE SEQUENCE [LARGE SCALE GENOMIC DNA]</scope>
    <source>
        <strain evidence="2">1</strain>
    </source>
</reference>
<evidence type="ECO:0000313" key="2">
    <source>
        <dbReference type="EMBL" id="VEP16127.1"/>
    </source>
</evidence>
<feature type="domain" description="Acyl-CoA dehydrogenase/oxidase N-terminal" evidence="1">
    <location>
        <begin position="76"/>
        <end position="166"/>
    </location>
</feature>
<dbReference type="InterPro" id="IPR013786">
    <property type="entry name" value="AcylCoA_DH/ox_N"/>
</dbReference>
<dbReference type="PANTHER" id="PTHR43884:SF12">
    <property type="entry name" value="ISOVALERYL-COA DEHYDROGENASE, MITOCHONDRIAL-RELATED"/>
    <property type="match status" value="1"/>
</dbReference>
<dbReference type="Gene3D" id="1.10.540.10">
    <property type="entry name" value="Acyl-CoA dehydrogenase/oxidase, N-terminal domain"/>
    <property type="match status" value="1"/>
</dbReference>
<gene>
    <name evidence="2" type="ORF">H1P_4080004</name>
</gene>
<evidence type="ECO:0000259" key="1">
    <source>
        <dbReference type="Pfam" id="PF02771"/>
    </source>
</evidence>
<protein>
    <submittedName>
        <fullName evidence="2">Acyl-CoA dehydrogenase domain protein</fullName>
    </submittedName>
</protein>
<dbReference type="GO" id="GO:0003995">
    <property type="term" value="F:acyl-CoA dehydrogenase activity"/>
    <property type="evidence" value="ECO:0007669"/>
    <property type="project" value="TreeGrafter"/>
</dbReference>
<evidence type="ECO:0000313" key="3">
    <source>
        <dbReference type="Proteomes" id="UP000320055"/>
    </source>
</evidence>
<dbReference type="EMBL" id="CAACVJ010000344">
    <property type="protein sequence ID" value="VEP16127.1"/>
    <property type="molecule type" value="Genomic_DNA"/>
</dbReference>
<dbReference type="Gene3D" id="2.40.110.10">
    <property type="entry name" value="Butyryl-CoA Dehydrogenase, subunit A, domain 2"/>
    <property type="match status" value="1"/>
</dbReference>
<dbReference type="SUPFAM" id="SSF56645">
    <property type="entry name" value="Acyl-CoA dehydrogenase NM domain-like"/>
    <property type="match status" value="1"/>
</dbReference>
<dbReference type="Proteomes" id="UP000320055">
    <property type="component" value="Unassembled WGS sequence"/>
</dbReference>
<dbReference type="InterPro" id="IPR009100">
    <property type="entry name" value="AcylCoA_DH/oxidase_NM_dom_sf"/>
</dbReference>